<name>A0A2T3YQB4_TRIA4</name>
<dbReference type="PANTHER" id="PTHR35408:SF1">
    <property type="entry name" value="GLYCOSYLTRANSFERASE 2-LIKE DOMAIN-CONTAINING PROTEIN"/>
    <property type="match status" value="1"/>
</dbReference>
<dbReference type="InterPro" id="IPR029044">
    <property type="entry name" value="Nucleotide-diphossugar_trans"/>
</dbReference>
<evidence type="ECO:0000259" key="3">
    <source>
        <dbReference type="Pfam" id="PF25550"/>
    </source>
</evidence>
<organism evidence="4 5">
    <name type="scientific">Trichoderma asperellum (strain ATCC 204424 / CBS 433.97 / NBRC 101777)</name>
    <dbReference type="NCBI Taxonomy" id="1042311"/>
    <lineage>
        <taxon>Eukaryota</taxon>
        <taxon>Fungi</taxon>
        <taxon>Dikarya</taxon>
        <taxon>Ascomycota</taxon>
        <taxon>Pezizomycotina</taxon>
        <taxon>Sordariomycetes</taxon>
        <taxon>Hypocreomycetidae</taxon>
        <taxon>Hypocreales</taxon>
        <taxon>Hypocreaceae</taxon>
        <taxon>Trichoderma</taxon>
    </lineage>
</organism>
<dbReference type="Pfam" id="PF25550">
    <property type="entry name" value="DUF7928"/>
    <property type="match status" value="1"/>
</dbReference>
<dbReference type="Proteomes" id="UP000240493">
    <property type="component" value="Unassembled WGS sequence"/>
</dbReference>
<dbReference type="Pfam" id="PF13632">
    <property type="entry name" value="Glyco_trans_2_3"/>
    <property type="match status" value="1"/>
</dbReference>
<sequence>MVNWLHEQQLRKQYASGFDPFEGVVLKKARGNFTCCPKQLAIFPEGIYAMVSLMNVRCAMTVNTPVVSAILRNLKTHKVCFVPLSDGLHVQVLKTMNDLPRCQLHHFAAFIEDTEILVVWDDDPEQLLQRAEKLEGKLMELIWEGENTEESESTKKKRVAQEAVHELDPNALEKALSEEKRPVRLESASMVACTLALCLSCVGLGFRNIALGIAIDGNYSVIALIAAVPAQFFVSLFMFQVLVTNLFQVFGPISAVGQNSKYYSGKPPIRLARTTGLPHVTIQMPVYKEGLDAVIRPTVISLKTAISTYEMQGGTANIFVNDDGMQVISENLKEARRDFYDEHNIGWVARPKDNPQGENGLPGFRRRGKFKKASNMNYALHVSNRVEEKLQKISRTPRWTQDDEKKEYAACLAQVLEEDEGRTEADGNIRIGDYILLIDSDTRVPSDCLFDAVSEMEQSPSVALIQFSSGVMQVTRSYFENGVTWFTNLIYSCITFAVASGDSCPFVGHNAILRWSAIQDAAAYMDEDGYEKFWSEYHVSEDFDMALRLQVAGYSLRYASYTGDGFKEGVSLTVYDELKRWEKYAYGCNELVFHPFRFWITKGPFTKLFKKFIFSSIPLPKKVTILAYIGTYYAIASAWLITLMNYFITGWFHELADKYYLDSFSIYIATVFVFTGFGNIALGVLRYRLNQKDLLQAVFENFQWVPMFTIFLGGISLHLSQAILSHFFEIDINWGATSKEVEDVNFRKEILRIVKDFKWTFFFCFSCTALIISGYYAFPLFWRIQAFYCIYPLTIAIIGHFALPVFLNPALMKFTW</sequence>
<reference evidence="4 5" key="1">
    <citation type="submission" date="2016-07" db="EMBL/GenBank/DDBJ databases">
        <title>Multiple horizontal gene transfer events from other fungi enriched the ability of initially mycotrophic Trichoderma (Ascomycota) to feed on dead plant biomass.</title>
        <authorList>
            <consortium name="DOE Joint Genome Institute"/>
            <person name="Aerts A."/>
            <person name="Atanasova L."/>
            <person name="Chenthamara K."/>
            <person name="Zhang J."/>
            <person name="Grujic M."/>
            <person name="Henrissat B."/>
            <person name="Kuo A."/>
            <person name="Salamov A."/>
            <person name="Lipzen A."/>
            <person name="Labutti K."/>
            <person name="Barry K."/>
            <person name="Miao Y."/>
            <person name="Rahimi M.J."/>
            <person name="Shen Q."/>
            <person name="Grigoriev I.V."/>
            <person name="Kubicek C.P."/>
            <person name="Druzhinina I.S."/>
        </authorList>
    </citation>
    <scope>NUCLEOTIDE SEQUENCE [LARGE SCALE GENOMIC DNA]</scope>
    <source>
        <strain evidence="4 5">CBS 433.97</strain>
    </source>
</reference>
<dbReference type="SUPFAM" id="SSF53448">
    <property type="entry name" value="Nucleotide-diphospho-sugar transferases"/>
    <property type="match status" value="1"/>
</dbReference>
<dbReference type="InterPro" id="IPR001173">
    <property type="entry name" value="Glyco_trans_2-like"/>
</dbReference>
<feature type="transmembrane region" description="Helical" evidence="1">
    <location>
        <begin position="757"/>
        <end position="778"/>
    </location>
</feature>
<dbReference type="InterPro" id="IPR057688">
    <property type="entry name" value="DUF7928"/>
</dbReference>
<dbReference type="PANTHER" id="PTHR35408">
    <property type="entry name" value="CHROMOSOME 15, WHOLE GENOME SHOTGUN SEQUENCE"/>
    <property type="match status" value="1"/>
</dbReference>
<feature type="transmembrane region" description="Helical" evidence="1">
    <location>
        <begin position="625"/>
        <end position="652"/>
    </location>
</feature>
<protein>
    <submittedName>
        <fullName evidence="4">Uncharacterized protein</fullName>
    </submittedName>
</protein>
<feature type="transmembrane region" description="Helical" evidence="1">
    <location>
        <begin position="221"/>
        <end position="243"/>
    </location>
</feature>
<feature type="transmembrane region" description="Helical" evidence="1">
    <location>
        <begin position="664"/>
        <end position="685"/>
    </location>
</feature>
<accession>A0A2T3YQB4</accession>
<keyword evidence="1" id="KW-0812">Transmembrane</keyword>
<dbReference type="OrthoDB" id="38531at2759"/>
<proteinExistence type="predicted"/>
<feature type="transmembrane region" description="Helical" evidence="1">
    <location>
        <begin position="190"/>
        <end position="215"/>
    </location>
</feature>
<feature type="transmembrane region" description="Helical" evidence="1">
    <location>
        <begin position="784"/>
        <end position="807"/>
    </location>
</feature>
<keyword evidence="5" id="KW-1185">Reference proteome</keyword>
<dbReference type="EMBL" id="KZ679303">
    <property type="protein sequence ID" value="PTB34760.1"/>
    <property type="molecule type" value="Genomic_DNA"/>
</dbReference>
<evidence type="ECO:0000313" key="5">
    <source>
        <dbReference type="Proteomes" id="UP000240493"/>
    </source>
</evidence>
<keyword evidence="1" id="KW-0472">Membrane</keyword>
<dbReference type="STRING" id="1042311.A0A2T3YQB4"/>
<gene>
    <name evidence="4" type="ORF">M441DRAFT_85102</name>
</gene>
<feature type="domain" description="DUF7928" evidence="3">
    <location>
        <begin position="1"/>
        <end position="153"/>
    </location>
</feature>
<dbReference type="Gene3D" id="3.90.550.10">
    <property type="entry name" value="Spore Coat Polysaccharide Biosynthesis Protein SpsA, Chain A"/>
    <property type="match status" value="1"/>
</dbReference>
<feature type="domain" description="Glycosyltransferase 2-like" evidence="2">
    <location>
        <begin position="434"/>
        <end position="648"/>
    </location>
</feature>
<evidence type="ECO:0000259" key="2">
    <source>
        <dbReference type="Pfam" id="PF13632"/>
    </source>
</evidence>
<evidence type="ECO:0000313" key="4">
    <source>
        <dbReference type="EMBL" id="PTB34760.1"/>
    </source>
</evidence>
<dbReference type="AlphaFoldDB" id="A0A2T3YQB4"/>
<keyword evidence="1" id="KW-1133">Transmembrane helix</keyword>
<evidence type="ECO:0000256" key="1">
    <source>
        <dbReference type="SAM" id="Phobius"/>
    </source>
</evidence>